<gene>
    <name evidence="2" type="ORF">BUALT_Bualt17G0004400</name>
</gene>
<name>A0AAV6WAM3_9LAMI</name>
<accession>A0AAV6WAM3</accession>
<dbReference type="Proteomes" id="UP000826271">
    <property type="component" value="Unassembled WGS sequence"/>
</dbReference>
<keyword evidence="1" id="KW-0812">Transmembrane</keyword>
<keyword evidence="3" id="KW-1185">Reference proteome</keyword>
<reference evidence="2" key="1">
    <citation type="submission" date="2019-10" db="EMBL/GenBank/DDBJ databases">
        <authorList>
            <person name="Zhang R."/>
            <person name="Pan Y."/>
            <person name="Wang J."/>
            <person name="Ma R."/>
            <person name="Yu S."/>
        </authorList>
    </citation>
    <scope>NUCLEOTIDE SEQUENCE</scope>
    <source>
        <strain evidence="2">LA-IB0</strain>
        <tissue evidence="2">Leaf</tissue>
    </source>
</reference>
<feature type="transmembrane region" description="Helical" evidence="1">
    <location>
        <begin position="28"/>
        <end position="49"/>
    </location>
</feature>
<evidence type="ECO:0000313" key="2">
    <source>
        <dbReference type="EMBL" id="KAG8365750.1"/>
    </source>
</evidence>
<dbReference type="AlphaFoldDB" id="A0AAV6WAM3"/>
<evidence type="ECO:0000313" key="3">
    <source>
        <dbReference type="Proteomes" id="UP000826271"/>
    </source>
</evidence>
<sequence>MDRALSQWQSWFLGDGEAPEVGRGDGSWAALLFIASLFLFLYNPSPVLIMKHPEWKMAEDEQMFALVSLGTWELVEAPPSLDVVARPWVFNLKYRPDGTIDRYKARLVAKSFT</sequence>
<keyword evidence="1" id="KW-0472">Membrane</keyword>
<protein>
    <submittedName>
        <fullName evidence="2">Uncharacterized protein</fullName>
    </submittedName>
</protein>
<dbReference type="EMBL" id="WHWC01000017">
    <property type="protein sequence ID" value="KAG8365750.1"/>
    <property type="molecule type" value="Genomic_DNA"/>
</dbReference>
<comment type="caution">
    <text evidence="2">The sequence shown here is derived from an EMBL/GenBank/DDBJ whole genome shotgun (WGS) entry which is preliminary data.</text>
</comment>
<keyword evidence="1" id="KW-1133">Transmembrane helix</keyword>
<organism evidence="2 3">
    <name type="scientific">Buddleja alternifolia</name>
    <dbReference type="NCBI Taxonomy" id="168488"/>
    <lineage>
        <taxon>Eukaryota</taxon>
        <taxon>Viridiplantae</taxon>
        <taxon>Streptophyta</taxon>
        <taxon>Embryophyta</taxon>
        <taxon>Tracheophyta</taxon>
        <taxon>Spermatophyta</taxon>
        <taxon>Magnoliopsida</taxon>
        <taxon>eudicotyledons</taxon>
        <taxon>Gunneridae</taxon>
        <taxon>Pentapetalae</taxon>
        <taxon>asterids</taxon>
        <taxon>lamiids</taxon>
        <taxon>Lamiales</taxon>
        <taxon>Scrophulariaceae</taxon>
        <taxon>Buddlejeae</taxon>
        <taxon>Buddleja</taxon>
    </lineage>
</organism>
<evidence type="ECO:0000256" key="1">
    <source>
        <dbReference type="SAM" id="Phobius"/>
    </source>
</evidence>
<proteinExistence type="predicted"/>